<evidence type="ECO:0000313" key="5">
    <source>
        <dbReference type="Proteomes" id="UP000245466"/>
    </source>
</evidence>
<protein>
    <submittedName>
        <fullName evidence="4">Glycosyl transferase family 1</fullName>
    </submittedName>
</protein>
<reference evidence="4 5" key="1">
    <citation type="submission" date="2018-04" db="EMBL/GenBank/DDBJ databases">
        <title>Genomic Encyclopedia of Type Strains, Phase IV (KMG-IV): sequencing the most valuable type-strain genomes for metagenomic binning, comparative biology and taxonomic classification.</title>
        <authorList>
            <person name="Goeker M."/>
        </authorList>
    </citation>
    <scope>NUCLEOTIDE SEQUENCE [LARGE SCALE GENOMIC DNA]</scope>
    <source>
        <strain evidence="4 5">DSM 100231</strain>
    </source>
</reference>
<dbReference type="Gene3D" id="3.40.50.2000">
    <property type="entry name" value="Glycogen Phosphorylase B"/>
    <property type="match status" value="2"/>
</dbReference>
<accession>A0A2U1AQL1</accession>
<dbReference type="Proteomes" id="UP000245466">
    <property type="component" value="Unassembled WGS sequence"/>
</dbReference>
<evidence type="ECO:0000259" key="3">
    <source>
        <dbReference type="Pfam" id="PF00534"/>
    </source>
</evidence>
<sequence length="422" mass="47892">MSIVVSHPTGNANVRAVLSALYAAELLAEFNTTLAFNSEAAWLKYLPQQVRSEFLRRTFPVAHHKVKTHPVLEAIRLGSKKINLSRAVHLQKWVSTDSVYTSFDKAVASRLTDLVARYEVKAVYAYEDGALATFKRAKVLGLKCVYDLPIAYWETSRRLMMEEKERLPQWSGTLDGLSDSEEKLNRKTQEMELADLVVTPSQFVRDSLPPWSLGKDITMSPFGSPDVQFYRGNMEKKWDRNLPLRVLFVGSMTQRKGLGDLFGALKLLRHTPIELIVMGSLQASMDFYRKELPTFNYEPCRPHQQVLKLMQSCDLLCLPSIVEGRALVMQEAMSQGLPLVITPNTGGSDLILEGETGFLVPIQSPEAIAEKLMWFVNNRALIPEMSRKTKEHVKSYTWDRYGDRIVTSLDINSFNSVRTSRR</sequence>
<gene>
    <name evidence="4" type="ORF">C8E01_11512</name>
</gene>
<keyword evidence="5" id="KW-1185">Reference proteome</keyword>
<feature type="domain" description="Glycosyl transferase family 1" evidence="3">
    <location>
        <begin position="244"/>
        <end position="390"/>
    </location>
</feature>
<dbReference type="SUPFAM" id="SSF53756">
    <property type="entry name" value="UDP-Glycosyltransferase/glycogen phosphorylase"/>
    <property type="match status" value="1"/>
</dbReference>
<keyword evidence="1" id="KW-0328">Glycosyltransferase</keyword>
<dbReference type="Pfam" id="PF00534">
    <property type="entry name" value="Glycos_transf_1"/>
    <property type="match status" value="1"/>
</dbReference>
<evidence type="ECO:0000256" key="1">
    <source>
        <dbReference type="ARBA" id="ARBA00022676"/>
    </source>
</evidence>
<dbReference type="EMBL" id="QEKI01000015">
    <property type="protein sequence ID" value="PVY38675.1"/>
    <property type="molecule type" value="Genomic_DNA"/>
</dbReference>
<evidence type="ECO:0000313" key="4">
    <source>
        <dbReference type="EMBL" id="PVY38675.1"/>
    </source>
</evidence>
<comment type="caution">
    <text evidence="4">The sequence shown here is derived from an EMBL/GenBank/DDBJ whole genome shotgun (WGS) entry which is preliminary data.</text>
</comment>
<keyword evidence="2 4" id="KW-0808">Transferase</keyword>
<dbReference type="AlphaFoldDB" id="A0A2U1AQL1"/>
<dbReference type="GO" id="GO:0016757">
    <property type="term" value="F:glycosyltransferase activity"/>
    <property type="evidence" value="ECO:0007669"/>
    <property type="project" value="UniProtKB-KW"/>
</dbReference>
<dbReference type="OrthoDB" id="596635at2"/>
<dbReference type="PANTHER" id="PTHR12526:SF510">
    <property type="entry name" value="D-INOSITOL 3-PHOSPHATE GLYCOSYLTRANSFERASE"/>
    <property type="match status" value="1"/>
</dbReference>
<dbReference type="PANTHER" id="PTHR12526">
    <property type="entry name" value="GLYCOSYLTRANSFERASE"/>
    <property type="match status" value="1"/>
</dbReference>
<proteinExistence type="predicted"/>
<dbReference type="CDD" id="cd03801">
    <property type="entry name" value="GT4_PimA-like"/>
    <property type="match status" value="1"/>
</dbReference>
<evidence type="ECO:0000256" key="2">
    <source>
        <dbReference type="ARBA" id="ARBA00022679"/>
    </source>
</evidence>
<name>A0A2U1AQL1_9BACT</name>
<dbReference type="InterPro" id="IPR001296">
    <property type="entry name" value="Glyco_trans_1"/>
</dbReference>
<organism evidence="4 5">
    <name type="scientific">Pontibacter virosus</name>
    <dbReference type="NCBI Taxonomy" id="1765052"/>
    <lineage>
        <taxon>Bacteria</taxon>
        <taxon>Pseudomonadati</taxon>
        <taxon>Bacteroidota</taxon>
        <taxon>Cytophagia</taxon>
        <taxon>Cytophagales</taxon>
        <taxon>Hymenobacteraceae</taxon>
        <taxon>Pontibacter</taxon>
    </lineage>
</organism>